<proteinExistence type="predicted"/>
<comment type="caution">
    <text evidence="1">The sequence shown here is derived from an EMBL/GenBank/DDBJ whole genome shotgun (WGS) entry which is preliminary data.</text>
</comment>
<gene>
    <name evidence="1" type="ORF">GCM10011375_22160</name>
</gene>
<protein>
    <submittedName>
        <fullName evidence="1">Uncharacterized protein</fullName>
    </submittedName>
</protein>
<dbReference type="EMBL" id="BMFN01000002">
    <property type="protein sequence ID" value="GGF66707.1"/>
    <property type="molecule type" value="Genomic_DNA"/>
</dbReference>
<organism evidence="1 2">
    <name type="scientific">Hymenobacter qilianensis</name>
    <dbReference type="NCBI Taxonomy" id="1385715"/>
    <lineage>
        <taxon>Bacteria</taxon>
        <taxon>Pseudomonadati</taxon>
        <taxon>Bacteroidota</taxon>
        <taxon>Cytophagia</taxon>
        <taxon>Cytophagales</taxon>
        <taxon>Hymenobacteraceae</taxon>
        <taxon>Hymenobacter</taxon>
    </lineage>
</organism>
<name>A0ACB5PS76_9BACT</name>
<evidence type="ECO:0000313" key="2">
    <source>
        <dbReference type="Proteomes" id="UP000605392"/>
    </source>
</evidence>
<evidence type="ECO:0000313" key="1">
    <source>
        <dbReference type="EMBL" id="GGF66707.1"/>
    </source>
</evidence>
<sequence>MMNIVTSLCVDDTTTPGSLYPQLLNISASKRRQVYWQCVAVFFATSIRCNPKAKHILYTNDQELATWNGVDFREFLNTIGVEIKLLAFEAFRPPEHFTTEFRNAFYKLDVLRALSHPDAGQYSLLLDSDCVWTRPDPTLTRLVQSDVLLLLDAEPKSLPDTKIHGLSRRDMGDLYRELDPDYPVASPIHFGGEIIGGSRERLAEVIQELSKNWDQIVRDYPTSPPTFRNNRNIFDGDEYISSFVYNRLPRPWADASPYIRRIWTSYRNTNVRPSDASLSLWHLPNEKTQGLPVLSRRVVNRDSQFWKLPPEALADYLGSYLGVPHPVWRPRRLLTLATKLPRLLIIAKRFLNRSAPAS</sequence>
<keyword evidence="2" id="KW-1185">Reference proteome</keyword>
<reference evidence="1 2" key="1">
    <citation type="journal article" date="2019" name="Int. J. Syst. Evol. Microbiol.">
        <title>The Global Catalogue of Microorganisms (GCM) 10K type strain sequencing project: providing services to taxonomists for standard genome sequencing and annotation.</title>
        <authorList>
            <consortium name="The Broad Institute Genomics Platform"/>
            <consortium name="The Broad Institute Genome Sequencing Center for Infectious Disease"/>
            <person name="Wu L."/>
            <person name="Ma J."/>
        </authorList>
    </citation>
    <scope>NUCLEOTIDE SEQUENCE [LARGE SCALE GENOMIC DNA]</scope>
    <source>
        <strain evidence="1 2">CGMCC 1.12720</strain>
    </source>
</reference>
<dbReference type="Proteomes" id="UP000605392">
    <property type="component" value="Unassembled WGS sequence"/>
</dbReference>
<accession>A0ACB5PS76</accession>